<organism evidence="1 2">
    <name type="scientific">Psychroflexus lacisalsi</name>
    <dbReference type="NCBI Taxonomy" id="503928"/>
    <lineage>
        <taxon>Bacteria</taxon>
        <taxon>Pseudomonadati</taxon>
        <taxon>Bacteroidota</taxon>
        <taxon>Flavobacteriia</taxon>
        <taxon>Flavobacteriales</taxon>
        <taxon>Flavobacteriaceae</taxon>
        <taxon>Psychroflexus</taxon>
    </lineage>
</organism>
<dbReference type="RefSeq" id="WP_224453715.1">
    <property type="nucleotide sequence ID" value="NZ_BAAAGG010000005.1"/>
</dbReference>
<protein>
    <submittedName>
        <fullName evidence="1">Uncharacterized protein</fullName>
    </submittedName>
</protein>
<gene>
    <name evidence="1" type="ORF">GCM10009433_11760</name>
</gene>
<proteinExistence type="predicted"/>
<dbReference type="Proteomes" id="UP001500185">
    <property type="component" value="Unassembled WGS sequence"/>
</dbReference>
<dbReference type="Pfam" id="PF21857">
    <property type="entry name" value="DUF6913"/>
    <property type="match status" value="1"/>
</dbReference>
<name>A0ABN1K6M1_9FLAO</name>
<keyword evidence="2" id="KW-1185">Reference proteome</keyword>
<reference evidence="1 2" key="1">
    <citation type="journal article" date="2019" name="Int. J. Syst. Evol. Microbiol.">
        <title>The Global Catalogue of Microorganisms (GCM) 10K type strain sequencing project: providing services to taxonomists for standard genome sequencing and annotation.</title>
        <authorList>
            <consortium name="The Broad Institute Genomics Platform"/>
            <consortium name="The Broad Institute Genome Sequencing Center for Infectious Disease"/>
            <person name="Wu L."/>
            <person name="Ma J."/>
        </authorList>
    </citation>
    <scope>NUCLEOTIDE SEQUENCE [LARGE SCALE GENOMIC DNA]</scope>
    <source>
        <strain evidence="1 2">JCM 16231</strain>
    </source>
</reference>
<evidence type="ECO:0000313" key="2">
    <source>
        <dbReference type="Proteomes" id="UP001500185"/>
    </source>
</evidence>
<sequence>MLTSIQNFFLNKKLETIKPPKLDNFEGSKIGILFNDDASDRYQLQQLIEKNFDVEPSEINFLGFSRHRYDRVEKPDFVFIQKDFSLFGQPNSEVITDFISQKYKLLFNFFGRDELCLELVSQLTEAKLKVGLNESNEKISDLLLAVDSKNLDFFKESSKYIKQII</sequence>
<dbReference type="EMBL" id="BAAAGG010000005">
    <property type="protein sequence ID" value="GAA0756396.1"/>
    <property type="molecule type" value="Genomic_DNA"/>
</dbReference>
<evidence type="ECO:0000313" key="1">
    <source>
        <dbReference type="EMBL" id="GAA0756396.1"/>
    </source>
</evidence>
<dbReference type="InterPro" id="IPR054207">
    <property type="entry name" value="DUF6913"/>
</dbReference>
<accession>A0ABN1K6M1</accession>
<comment type="caution">
    <text evidence="1">The sequence shown here is derived from an EMBL/GenBank/DDBJ whole genome shotgun (WGS) entry which is preliminary data.</text>
</comment>